<dbReference type="EMBL" id="BJYK01000004">
    <property type="protein sequence ID" value="GEN79720.1"/>
    <property type="molecule type" value="Genomic_DNA"/>
</dbReference>
<evidence type="ECO:0000313" key="8">
    <source>
        <dbReference type="EMBL" id="GEN79720.1"/>
    </source>
</evidence>
<feature type="compositionally biased region" description="Basic and acidic residues" evidence="5">
    <location>
        <begin position="471"/>
        <end position="480"/>
    </location>
</feature>
<dbReference type="InterPro" id="IPR051533">
    <property type="entry name" value="WaaL-like"/>
</dbReference>
<proteinExistence type="predicted"/>
<feature type="transmembrane region" description="Helical" evidence="6">
    <location>
        <begin position="409"/>
        <end position="428"/>
    </location>
</feature>
<feature type="transmembrane region" description="Helical" evidence="6">
    <location>
        <begin position="23"/>
        <end position="42"/>
    </location>
</feature>
<feature type="transmembrane region" description="Helical" evidence="6">
    <location>
        <begin position="113"/>
        <end position="129"/>
    </location>
</feature>
<feature type="transmembrane region" description="Helical" evidence="6">
    <location>
        <begin position="196"/>
        <end position="216"/>
    </location>
</feature>
<accession>A0A511YWY5</accession>
<feature type="transmembrane region" description="Helical" evidence="6">
    <location>
        <begin position="228"/>
        <end position="244"/>
    </location>
</feature>
<evidence type="ECO:0000256" key="3">
    <source>
        <dbReference type="ARBA" id="ARBA00022989"/>
    </source>
</evidence>
<dbReference type="Pfam" id="PF04932">
    <property type="entry name" value="Wzy_C"/>
    <property type="match status" value="1"/>
</dbReference>
<feature type="transmembrane region" description="Helical" evidence="6">
    <location>
        <begin position="48"/>
        <end position="70"/>
    </location>
</feature>
<feature type="compositionally biased region" description="Low complexity" evidence="5">
    <location>
        <begin position="461"/>
        <end position="470"/>
    </location>
</feature>
<keyword evidence="4 6" id="KW-0472">Membrane</keyword>
<evidence type="ECO:0000256" key="4">
    <source>
        <dbReference type="ARBA" id="ARBA00023136"/>
    </source>
</evidence>
<feature type="transmembrane region" description="Helical" evidence="6">
    <location>
        <begin position="383"/>
        <end position="403"/>
    </location>
</feature>
<keyword evidence="2 6" id="KW-0812">Transmembrane</keyword>
<protein>
    <recommendedName>
        <fullName evidence="7">O-antigen ligase-related domain-containing protein</fullName>
    </recommendedName>
</protein>
<organism evidence="8 9">
    <name type="scientific">Actinotalea fermentans</name>
    <dbReference type="NCBI Taxonomy" id="43671"/>
    <lineage>
        <taxon>Bacteria</taxon>
        <taxon>Bacillati</taxon>
        <taxon>Actinomycetota</taxon>
        <taxon>Actinomycetes</taxon>
        <taxon>Micrococcales</taxon>
        <taxon>Cellulomonadaceae</taxon>
        <taxon>Actinotalea</taxon>
    </lineage>
</organism>
<dbReference type="PANTHER" id="PTHR37422">
    <property type="entry name" value="TEICHURONIC ACID BIOSYNTHESIS PROTEIN TUAE"/>
    <property type="match status" value="1"/>
</dbReference>
<feature type="transmembrane region" description="Helical" evidence="6">
    <location>
        <begin position="250"/>
        <end position="266"/>
    </location>
</feature>
<feature type="transmembrane region" description="Helical" evidence="6">
    <location>
        <begin position="82"/>
        <end position="101"/>
    </location>
</feature>
<evidence type="ECO:0000256" key="1">
    <source>
        <dbReference type="ARBA" id="ARBA00004141"/>
    </source>
</evidence>
<reference evidence="8 9" key="1">
    <citation type="submission" date="2019-07" db="EMBL/GenBank/DDBJ databases">
        <title>Whole genome shotgun sequence of Actinotalea fermentans NBRC 105374.</title>
        <authorList>
            <person name="Hosoyama A."/>
            <person name="Uohara A."/>
            <person name="Ohji S."/>
            <person name="Ichikawa N."/>
        </authorList>
    </citation>
    <scope>NUCLEOTIDE SEQUENCE [LARGE SCALE GENOMIC DNA]</scope>
    <source>
        <strain evidence="8 9">NBRC 105374</strain>
    </source>
</reference>
<evidence type="ECO:0000259" key="7">
    <source>
        <dbReference type="Pfam" id="PF04932"/>
    </source>
</evidence>
<feature type="region of interest" description="Disordered" evidence="5">
    <location>
        <begin position="451"/>
        <end position="480"/>
    </location>
</feature>
<dbReference type="GO" id="GO:0016020">
    <property type="term" value="C:membrane"/>
    <property type="evidence" value="ECO:0007669"/>
    <property type="project" value="UniProtKB-SubCell"/>
</dbReference>
<dbReference type="OrthoDB" id="5243524at2"/>
<name>A0A511YWY5_9CELL</name>
<dbReference type="InterPro" id="IPR007016">
    <property type="entry name" value="O-antigen_ligase-rel_domated"/>
</dbReference>
<feature type="transmembrane region" description="Helical" evidence="6">
    <location>
        <begin position="273"/>
        <end position="301"/>
    </location>
</feature>
<evidence type="ECO:0000256" key="6">
    <source>
        <dbReference type="SAM" id="Phobius"/>
    </source>
</evidence>
<keyword evidence="3 6" id="KW-1133">Transmembrane helix</keyword>
<dbReference type="PANTHER" id="PTHR37422:SF13">
    <property type="entry name" value="LIPOPOLYSACCHARIDE BIOSYNTHESIS PROTEIN PA4999-RELATED"/>
    <property type="match status" value="1"/>
</dbReference>
<comment type="subcellular location">
    <subcellularLocation>
        <location evidence="1">Membrane</location>
        <topology evidence="1">Multi-pass membrane protein</topology>
    </subcellularLocation>
</comment>
<evidence type="ECO:0000256" key="5">
    <source>
        <dbReference type="SAM" id="MobiDB-lite"/>
    </source>
</evidence>
<dbReference type="AlphaFoldDB" id="A0A511YWY5"/>
<feature type="transmembrane region" description="Helical" evidence="6">
    <location>
        <begin position="141"/>
        <end position="161"/>
    </location>
</feature>
<comment type="caution">
    <text evidence="8">The sequence shown here is derived from an EMBL/GenBank/DDBJ whole genome shotgun (WGS) entry which is preliminary data.</text>
</comment>
<evidence type="ECO:0000256" key="2">
    <source>
        <dbReference type="ARBA" id="ARBA00022692"/>
    </source>
</evidence>
<feature type="transmembrane region" description="Helical" evidence="6">
    <location>
        <begin position="350"/>
        <end position="371"/>
    </location>
</feature>
<gene>
    <name evidence="8" type="ORF">AFE02nite_14540</name>
</gene>
<evidence type="ECO:0000313" key="9">
    <source>
        <dbReference type="Proteomes" id="UP000321484"/>
    </source>
</evidence>
<dbReference type="Proteomes" id="UP000321484">
    <property type="component" value="Unassembled WGS sequence"/>
</dbReference>
<dbReference type="RefSeq" id="WP_052114076.1">
    <property type="nucleotide sequence ID" value="NZ_BJYK01000004.1"/>
</dbReference>
<sequence>MPEPTRLEASDTRTPPRLGRDPLIAVYGFLLAAFLIPGRMIVEPLGALGHPATIIALGAALLYGLARLVGGHLAVGRQPMRTMFVVFGTVALIAFLSAHLRPLSAGEAAGSERAIFTVIGLLGLGLLTADAVRDKNHLERLLKLVVTGAAVFAAMGVLQWVTGLSPTSYVLVPGLTLQDVDINVERSDFTRVQSTALHPIEFGVVLAVALPLALHFALVGRDGRRPSAWNWVPVFMILFAIPLAVSRASVLGVAVAGLVAGVAWSWRVRLNALFAAGLILLAMRAAFPGVLGTLVSTFLFFNEDPSIEGRTQDYPRAIEYISQRPWFGRGLGTFTPEQYFFLDNEYLNQILTGGVVGVLTLAALFLVAMGLGRGIYHHSTDPWARSLGQSLTAATAVSAVTWFTYDGMAFRLNAGLAFVLMGATAALWRLEVGRLRWGTGANRARPVQFEEDPDVRAWSEPSPAYAGAPAAHDDGAPRPT</sequence>
<feature type="domain" description="O-antigen ligase-related" evidence="7">
    <location>
        <begin position="234"/>
        <end position="361"/>
    </location>
</feature>
<keyword evidence="9" id="KW-1185">Reference proteome</keyword>